<sequence length="331" mass="37898">MFRVSINRLVGVRMPATTYGLSTSTFTSTTRFFSNSSSNNNDRRGRTNSNSRDDTEPLNENDPEPHLKFKSFNKYYADPTLVSKVPELERTRIVPTLTTSYSRNPYHQEHISKLTEVLNKYLRLPFDKKRSSSKSWLSFQSYQYIAGGELLTEIEHQRIVNLLRRLDSIEPDLKTTELEEVLAPYRDTSQQGQVERKIPELDDLGRAVAIGRRKSSSAKAYVVKGTGEILINDQPLDTIFPKLQDRMRIMYPLQVVRSENLYNVFAVVRGGGSTGQVDAVKLAISRALTIHNPLFRPRLFSAGCLTRDKRVVERKKAGRVKARKMPTWVKR</sequence>
<dbReference type="PANTHER" id="PTHR21569:SF1">
    <property type="entry name" value="SMALL RIBOSOMAL SUBUNIT PROTEIN US9M"/>
    <property type="match status" value="1"/>
</dbReference>
<dbReference type="FunFam" id="3.30.230.10:FF:000001">
    <property type="entry name" value="30S ribosomal protein S9"/>
    <property type="match status" value="1"/>
</dbReference>
<dbReference type="STRING" id="983967.A0A1E4SUC6"/>
<feature type="compositionally biased region" description="Basic and acidic residues" evidence="7">
    <location>
        <begin position="41"/>
        <end position="55"/>
    </location>
</feature>
<dbReference type="InterPro" id="IPR000754">
    <property type="entry name" value="Ribosomal_uS9"/>
</dbReference>
<keyword evidence="3 6" id="KW-0687">Ribonucleoprotein</keyword>
<keyword evidence="2 6" id="KW-0689">Ribosomal protein</keyword>
<dbReference type="GO" id="GO:0006412">
    <property type="term" value="P:translation"/>
    <property type="evidence" value="ECO:0007669"/>
    <property type="project" value="InterPro"/>
</dbReference>
<dbReference type="EMBL" id="KV453868">
    <property type="protein sequence ID" value="ODV83088.1"/>
    <property type="molecule type" value="Genomic_DNA"/>
</dbReference>
<dbReference type="InterPro" id="IPR023035">
    <property type="entry name" value="Ribosomal_uS9_bac/plastid"/>
</dbReference>
<reference evidence="9" key="1">
    <citation type="submission" date="2016-04" db="EMBL/GenBank/DDBJ databases">
        <title>Comparative genomics of biotechnologically important yeasts.</title>
        <authorList>
            <consortium name="DOE Joint Genome Institute"/>
            <person name="Riley R."/>
            <person name="Haridas S."/>
            <person name="Wolfe K.H."/>
            <person name="Lopes M.R."/>
            <person name="Hittinger C.T."/>
            <person name="Goker M."/>
            <person name="Salamov A."/>
            <person name="Wisecaver J."/>
            <person name="Long T.M."/>
            <person name="Aerts A.L."/>
            <person name="Barry K."/>
            <person name="Choi C."/>
            <person name="Clum A."/>
            <person name="Coughlan A.Y."/>
            <person name="Deshpande S."/>
            <person name="Douglass A.P."/>
            <person name="Hanson S.J."/>
            <person name="Klenk H.-P."/>
            <person name="Labutti K."/>
            <person name="Lapidus A."/>
            <person name="Lindquist E."/>
            <person name="Lipzen A."/>
            <person name="Meier-Kolthoff J.P."/>
            <person name="Ohm R.A."/>
            <person name="Otillar R.P."/>
            <person name="Pangilinan J."/>
            <person name="Peng Y."/>
            <person name="Rokas A."/>
            <person name="Rosa C.A."/>
            <person name="Scheuner C."/>
            <person name="Sibirny A.A."/>
            <person name="Slot J.C."/>
            <person name="Stielow J.B."/>
            <person name="Sun H."/>
            <person name="Kurtzman C.P."/>
            <person name="Blackwell M."/>
            <person name="Grigoriev I.V."/>
            <person name="Jeffries T.W."/>
        </authorList>
    </citation>
    <scope>NUCLEOTIDE SEQUENCE [LARGE SCALE GENOMIC DNA]</scope>
    <source>
        <strain evidence="9">NRRL YB-2248</strain>
    </source>
</reference>
<dbReference type="InterPro" id="IPR020574">
    <property type="entry name" value="Ribosomal_uS9_CS"/>
</dbReference>
<dbReference type="NCBIfam" id="NF001099">
    <property type="entry name" value="PRK00132.1"/>
    <property type="match status" value="1"/>
</dbReference>
<evidence type="ECO:0000256" key="4">
    <source>
        <dbReference type="ARBA" id="ARBA00039318"/>
    </source>
</evidence>
<evidence type="ECO:0000256" key="1">
    <source>
        <dbReference type="ARBA" id="ARBA00005251"/>
    </source>
</evidence>
<dbReference type="OrthoDB" id="10254627at2759"/>
<evidence type="ECO:0000256" key="3">
    <source>
        <dbReference type="ARBA" id="ARBA00023274"/>
    </source>
</evidence>
<protein>
    <recommendedName>
        <fullName evidence="4">Small ribosomal subunit protein uS9m</fullName>
    </recommendedName>
    <alternativeName>
        <fullName evidence="5">37S ribosomal protein S9, mitochondrial</fullName>
    </alternativeName>
</protein>
<dbReference type="Proteomes" id="UP000094801">
    <property type="component" value="Unassembled WGS sequence"/>
</dbReference>
<dbReference type="GO" id="GO:0005763">
    <property type="term" value="C:mitochondrial small ribosomal subunit"/>
    <property type="evidence" value="ECO:0007669"/>
    <property type="project" value="TreeGrafter"/>
</dbReference>
<accession>A0A1E4SUC6</accession>
<proteinExistence type="inferred from homology"/>
<comment type="similarity">
    <text evidence="1 6">Belongs to the universal ribosomal protein uS9 family.</text>
</comment>
<name>A0A1E4SUC6_9ASCO</name>
<organism evidence="8 9">
    <name type="scientific">[Candida] arabinofermentans NRRL YB-2248</name>
    <dbReference type="NCBI Taxonomy" id="983967"/>
    <lineage>
        <taxon>Eukaryota</taxon>
        <taxon>Fungi</taxon>
        <taxon>Dikarya</taxon>
        <taxon>Ascomycota</taxon>
        <taxon>Saccharomycotina</taxon>
        <taxon>Pichiomycetes</taxon>
        <taxon>Pichiales</taxon>
        <taxon>Pichiaceae</taxon>
        <taxon>Ogataea</taxon>
        <taxon>Ogataea/Candida clade</taxon>
    </lineage>
</organism>
<dbReference type="InterPro" id="IPR020568">
    <property type="entry name" value="Ribosomal_Su5_D2-typ_SF"/>
</dbReference>
<dbReference type="PROSITE" id="PS00360">
    <property type="entry name" value="RIBOSOMAL_S9"/>
    <property type="match status" value="1"/>
</dbReference>
<feature type="region of interest" description="Disordered" evidence="7">
    <location>
        <begin position="30"/>
        <end position="64"/>
    </location>
</feature>
<feature type="compositionally biased region" description="Low complexity" evidence="7">
    <location>
        <begin position="30"/>
        <end position="40"/>
    </location>
</feature>
<dbReference type="GO" id="GO:0003723">
    <property type="term" value="F:RNA binding"/>
    <property type="evidence" value="ECO:0007669"/>
    <property type="project" value="TreeGrafter"/>
</dbReference>
<dbReference type="InterPro" id="IPR014721">
    <property type="entry name" value="Ribsml_uS5_D2-typ_fold_subgr"/>
</dbReference>
<dbReference type="SUPFAM" id="SSF54211">
    <property type="entry name" value="Ribosomal protein S5 domain 2-like"/>
    <property type="match status" value="1"/>
</dbReference>
<dbReference type="Gene3D" id="3.30.230.10">
    <property type="match status" value="1"/>
</dbReference>
<dbReference type="AlphaFoldDB" id="A0A1E4SUC6"/>
<evidence type="ECO:0000313" key="9">
    <source>
        <dbReference type="Proteomes" id="UP000094801"/>
    </source>
</evidence>
<evidence type="ECO:0000313" key="8">
    <source>
        <dbReference type="EMBL" id="ODV83088.1"/>
    </source>
</evidence>
<gene>
    <name evidence="8" type="ORF">CANARDRAFT_30315</name>
</gene>
<dbReference type="PANTHER" id="PTHR21569">
    <property type="entry name" value="RIBOSOMAL PROTEIN S9"/>
    <property type="match status" value="1"/>
</dbReference>
<dbReference type="Pfam" id="PF00380">
    <property type="entry name" value="Ribosomal_S9"/>
    <property type="match status" value="1"/>
</dbReference>
<dbReference type="GO" id="GO:0003735">
    <property type="term" value="F:structural constituent of ribosome"/>
    <property type="evidence" value="ECO:0007669"/>
    <property type="project" value="InterPro"/>
</dbReference>
<keyword evidence="9" id="KW-1185">Reference proteome</keyword>
<evidence type="ECO:0000256" key="7">
    <source>
        <dbReference type="SAM" id="MobiDB-lite"/>
    </source>
</evidence>
<evidence type="ECO:0000256" key="5">
    <source>
        <dbReference type="ARBA" id="ARBA00042623"/>
    </source>
</evidence>
<evidence type="ECO:0000256" key="2">
    <source>
        <dbReference type="ARBA" id="ARBA00022980"/>
    </source>
</evidence>
<evidence type="ECO:0000256" key="6">
    <source>
        <dbReference type="RuleBase" id="RU003815"/>
    </source>
</evidence>